<evidence type="ECO:0000256" key="5">
    <source>
        <dbReference type="ARBA" id="ARBA00022771"/>
    </source>
</evidence>
<dbReference type="Pfam" id="PF13087">
    <property type="entry name" value="AAA_12"/>
    <property type="match status" value="1"/>
</dbReference>
<sequence>MENKSKGRGRGSTGGANRSDGGRGSSGANRGGSGRLGAIPKTYASSNQGTWKDRPSSSPGIQSFRGISRGRGYRGYHHGSNFPSHHGQPRQANHRRLDFQYLMRLTSDNVEPSEVIRCLGDPENDLGQHLKENLGNVEYLELVTVALGLFCKKNGTSQFSESFVAVVKILAAQNIFKHIASMIFNIPISRAANLPAKEERLKRLTTAVFHLATEILVMMPALACQCLGQNFFTDILSLKAMPSIKNLNADDAFDIFEDGIQQLQTAWSQHIPVEIKKDNHRSRMDEYRDDLVLQDPPNNFRTLNVMPTWEDVCLDVEPFIRPNIVKGVYPDVTTYLDIQFRLLREDFFYPLRLGLLAYKNQSDWKNSRMRNPDNIRLYYGVQILEYDMHGDTYTIQFSNSHLKKINWENSKRFLFGSLLCLSSDHFASLHLFTVADRNPRLLFDGKIKVKFEGGTLSAALKKQIFIMAESTVFFESYRTILTALQRISPTNFPLEDYILGRKSIPEMPDYLLKSEKPVYDLTYSSLDSKTDDEEDVETNRPRSSRSSSDDEEDIEETNRSQLSSDDEDDEETQKRILDTISNFLDNAGEAEDGKSRLRIQQVEILEPNGRPDANDLGLDPSQCAALYAALTQKISVIQGPPGTGKTYLGLRIVQCLLKNKSFWIEPPQERLAFGLFRPGRQRYDTPVNLRKRSSPILVICYTNHALDQFLEGIAKFTQEIVRIGGQSKCAALETFSLMAWKKRPKYGVQRDTRRWIFEIQDKLREYEKEREIIRGVIMVMNSRGLIHEDSLLRMKIIPQSMHSKFGTLMKAFRHGSAPSTVEWTAVGIWLQINWNQGLDQLVSTLKPNNTRTHQTVTESYVTDKLVEETADDQWDKEHIDEIQANRKVEVEDFLALLKGRSVSENLKDESHNRFFVKFCYKCSETEVSIKKFRESLDTVEGEDADWIRFQIRELQDQMMLLRQLLQGVPTLNEKELNELYKQDLMQIPLLQRWMMYNSWKEKALEIQEERAAQLEKLYFENANQLKDVRNLESAEICQNADIVGLTTTGAAKQRALLNHLKPKIVVVEEAAEVLESHVVCALSTSCQQLILIGDHQQLRPPVTVHRLAKDFFLDVSLFERLIKNGMEPCVLGVQHRMRPEIARLIVPSIYPTLENHSSVLEYPGVRGMASNVFFLTHTEQEIGDHEGKSHLNPYEAELSLTLARHLIMQGYNPKQITILTTYSGQLLHFFKIRRNHSAAQSVRISVVDNFQGEENDIIILSLVRSNVDENIGFLRIENRICVALSRAKHGFYMIGNMQNLQGKSKLWKGISQILDSDGQIGPDFGLKCDIHDVEIKARKVTDFPPEGGCMNKCSSKMSCGHICPKICHANDRDHLFKCQESCTRFCPVNHPCPKKCFEDCNPCMERVDKKLPCTHAQVVLCYKDPSTEFCQTSVWKILPDCGHGMDLLCGAPVSEAVCPEMCGMTLDCGHTCPLPCHKRSSHKKIQCPQPCERMCPEQHPCKKKCFEDCGKCFTKMKKLLPCGHEGEVKCSQNLANVNCTVKVIKVLTSCEHSVEIECGKSTEGYKCKKPCEKLLCEDGHSCKRLCFAPCGRCSVRMTREFKCGHTTTLECFVDPSKVKCRVPKECVLPLCGHTATIPCGQDPTEGKCPLPCDVRLECGHTCTLKCHVQKDPDHQNYQCKKECARMKQGCKKEHRCGKKCFEECVLCNEKWKRTLPCGHDIFIECHRNDDDIFCSKSMMKTIPECGHKIVLACSTEPVRTLCKEMCSSILPCDHLCKKKCCEPCNQAQCEEPLTTTKVNICGHHVTLSCKIFHEVNGVPTESQIQSHLTTCMKPCKAILDCEHPCKGACGECFNGRVHRACAEKCGRSLVCGHICNVNCGLACPPCSQKCEYSCSHSKCRHKCCEPCIPCKELCQWSCEHKTCTKKCGEPCNRTRCDEPCKKILPCTHKCAGLCGELCPPLCRLCDKDKLTEFTLLGNEDEEDAKFIFLPDCGHCIEVEGMDQWMDMDGGGQIQPKCCPRCKTPIKVCMRYNDKIKNAFGDIAHAKKKILNLKGNPLVFFENTTKHLSQCRRLVKECEPLNNSIVKIIDKNLGIWNQQIKPKKNAKRKDVYPSLGSDTRFLIEVNVDFLARLLDMIKEMLLVQPARSSNQMKPELINEFCGFLQKLLRSLTERVRISTNEYRAVTRELDRLDYVRAFFVLQSAPAFPVVGSPSSENELIRRLLMKNTRVLEDGQKIEIRTAMETLGVKLRTGIGISDKERREIVQAMGMGQGHWYKCPNGHIYAIGDCGGATVESRCNECHARIGGTGHRILSDNRHAGEMDNSARPAWPQ</sequence>
<dbReference type="InterPro" id="IPR047187">
    <property type="entry name" value="SF1_C_Upf1"/>
</dbReference>
<feature type="region of interest" description="Disordered" evidence="8">
    <location>
        <begin position="1"/>
        <end position="92"/>
    </location>
</feature>
<feature type="region of interest" description="Disordered" evidence="8">
    <location>
        <begin position="524"/>
        <end position="572"/>
    </location>
</feature>
<dbReference type="PANTHER" id="PTHR10887:SF341">
    <property type="entry name" value="NFX1-TYPE ZINC FINGER-CONTAINING PROTEIN 1"/>
    <property type="match status" value="1"/>
</dbReference>
<dbReference type="PROSITE" id="PS51981">
    <property type="entry name" value="ZF_RZ"/>
    <property type="match status" value="1"/>
</dbReference>
<comment type="subcellular location">
    <subcellularLocation>
        <location evidence="1">Cytoplasm</location>
    </subcellularLocation>
</comment>
<dbReference type="Pfam" id="PF25396">
    <property type="entry name" value="ZNFX1"/>
    <property type="match status" value="1"/>
</dbReference>
<dbReference type="Pfam" id="PF20173">
    <property type="entry name" value="ZnF_RZ-type"/>
    <property type="match status" value="1"/>
</dbReference>
<evidence type="ECO:0000259" key="9">
    <source>
        <dbReference type="PROSITE" id="PS51981"/>
    </source>
</evidence>
<gene>
    <name evidence="10" type="ORF">DGAL_LOCUS4777</name>
</gene>
<feature type="compositionally biased region" description="Gly residues" evidence="8">
    <location>
        <begin position="22"/>
        <end position="35"/>
    </location>
</feature>
<keyword evidence="4" id="KW-0677">Repeat</keyword>
<comment type="caution">
    <text evidence="10">The sequence shown here is derived from an EMBL/GenBank/DDBJ whole genome shotgun (WGS) entry which is preliminary data.</text>
</comment>
<keyword evidence="6" id="KW-0862">Zinc</keyword>
<evidence type="ECO:0000256" key="8">
    <source>
        <dbReference type="SAM" id="MobiDB-lite"/>
    </source>
</evidence>
<protein>
    <recommendedName>
        <fullName evidence="9">RZ-type domain-containing protein</fullName>
    </recommendedName>
</protein>
<evidence type="ECO:0000256" key="2">
    <source>
        <dbReference type="ARBA" id="ARBA00022490"/>
    </source>
</evidence>
<dbReference type="InterPro" id="IPR041679">
    <property type="entry name" value="DNA2/NAM7-like_C"/>
</dbReference>
<dbReference type="InterPro" id="IPR027417">
    <property type="entry name" value="P-loop_NTPase"/>
</dbReference>
<accession>A0A8J2WI33</accession>
<keyword evidence="2" id="KW-0963">Cytoplasm</keyword>
<dbReference type="PANTHER" id="PTHR10887">
    <property type="entry name" value="DNA2/NAM7 HELICASE FAMILY"/>
    <property type="match status" value="1"/>
</dbReference>
<evidence type="ECO:0000313" key="11">
    <source>
        <dbReference type="Proteomes" id="UP000789390"/>
    </source>
</evidence>
<dbReference type="GO" id="GO:0031380">
    <property type="term" value="C:nuclear RNA-directed RNA polymerase complex"/>
    <property type="evidence" value="ECO:0007669"/>
    <property type="project" value="TreeGrafter"/>
</dbReference>
<keyword evidence="7" id="KW-0391">Immunity</keyword>
<dbReference type="Proteomes" id="UP000789390">
    <property type="component" value="Unassembled WGS sequence"/>
</dbReference>
<evidence type="ECO:0000313" key="10">
    <source>
        <dbReference type="EMBL" id="CAH0102381.1"/>
    </source>
</evidence>
<evidence type="ECO:0000256" key="7">
    <source>
        <dbReference type="ARBA" id="ARBA00022859"/>
    </source>
</evidence>
<dbReference type="SUPFAM" id="SSF52540">
    <property type="entry name" value="P-loop containing nucleoside triphosphate hydrolases"/>
    <property type="match status" value="1"/>
</dbReference>
<dbReference type="GO" id="GO:0002376">
    <property type="term" value="P:immune system process"/>
    <property type="evidence" value="ECO:0007669"/>
    <property type="project" value="UniProtKB-KW"/>
</dbReference>
<dbReference type="GO" id="GO:0005737">
    <property type="term" value="C:cytoplasm"/>
    <property type="evidence" value="ECO:0007669"/>
    <property type="project" value="UniProtKB-SubCell"/>
</dbReference>
<dbReference type="SMART" id="SM00438">
    <property type="entry name" value="ZnF_NFX"/>
    <property type="match status" value="8"/>
</dbReference>
<dbReference type="InterPro" id="IPR000967">
    <property type="entry name" value="Znf_NFX1"/>
</dbReference>
<keyword evidence="3" id="KW-0479">Metal-binding</keyword>
<dbReference type="OrthoDB" id="2423195at2759"/>
<dbReference type="FunFam" id="3.40.50.300:FF:000742">
    <property type="entry name" value="NFX1-type zinc finger-containing protein 1"/>
    <property type="match status" value="1"/>
</dbReference>
<reference evidence="10" key="1">
    <citation type="submission" date="2021-11" db="EMBL/GenBank/DDBJ databases">
        <authorList>
            <person name="Schell T."/>
        </authorList>
    </citation>
    <scope>NUCLEOTIDE SEQUENCE</scope>
    <source>
        <strain evidence="10">M5</strain>
    </source>
</reference>
<keyword evidence="11" id="KW-1185">Reference proteome</keyword>
<feature type="domain" description="RZ-type" evidence="9">
    <location>
        <begin position="2255"/>
        <end position="2326"/>
    </location>
</feature>
<evidence type="ECO:0000256" key="6">
    <source>
        <dbReference type="ARBA" id="ARBA00022833"/>
    </source>
</evidence>
<dbReference type="GO" id="GO:0031048">
    <property type="term" value="P:regulatory ncRNA-mediated heterochromatin formation"/>
    <property type="evidence" value="ECO:0007669"/>
    <property type="project" value="TreeGrafter"/>
</dbReference>
<evidence type="ECO:0000256" key="4">
    <source>
        <dbReference type="ARBA" id="ARBA00022737"/>
    </source>
</evidence>
<dbReference type="InterPro" id="IPR041677">
    <property type="entry name" value="DNA2/NAM7_AAA_11"/>
</dbReference>
<keyword evidence="5" id="KW-0863">Zinc-finger</keyword>
<dbReference type="InterPro" id="IPR057373">
    <property type="entry name" value="ZNFX1"/>
</dbReference>
<dbReference type="InterPro" id="IPR046439">
    <property type="entry name" value="ZF_RZ_dom"/>
</dbReference>
<dbReference type="GO" id="GO:0008270">
    <property type="term" value="F:zinc ion binding"/>
    <property type="evidence" value="ECO:0007669"/>
    <property type="project" value="UniProtKB-KW"/>
</dbReference>
<dbReference type="Pfam" id="PF13086">
    <property type="entry name" value="AAA_11"/>
    <property type="match status" value="1"/>
</dbReference>
<organism evidence="10 11">
    <name type="scientific">Daphnia galeata</name>
    <dbReference type="NCBI Taxonomy" id="27404"/>
    <lineage>
        <taxon>Eukaryota</taxon>
        <taxon>Metazoa</taxon>
        <taxon>Ecdysozoa</taxon>
        <taxon>Arthropoda</taxon>
        <taxon>Crustacea</taxon>
        <taxon>Branchiopoda</taxon>
        <taxon>Diplostraca</taxon>
        <taxon>Cladocera</taxon>
        <taxon>Anomopoda</taxon>
        <taxon>Daphniidae</taxon>
        <taxon>Daphnia</taxon>
    </lineage>
</organism>
<feature type="compositionally biased region" description="Polar residues" evidence="8">
    <location>
        <begin position="43"/>
        <end position="61"/>
    </location>
</feature>
<evidence type="ECO:0000256" key="3">
    <source>
        <dbReference type="ARBA" id="ARBA00022723"/>
    </source>
</evidence>
<dbReference type="Gene3D" id="3.40.50.300">
    <property type="entry name" value="P-loop containing nucleotide triphosphate hydrolases"/>
    <property type="match status" value="3"/>
</dbReference>
<proteinExistence type="predicted"/>
<dbReference type="InterPro" id="IPR045055">
    <property type="entry name" value="DNA2/NAM7-like"/>
</dbReference>
<dbReference type="EMBL" id="CAKKLH010000079">
    <property type="protein sequence ID" value="CAH0102381.1"/>
    <property type="molecule type" value="Genomic_DNA"/>
</dbReference>
<evidence type="ECO:0000256" key="1">
    <source>
        <dbReference type="ARBA" id="ARBA00004496"/>
    </source>
</evidence>
<name>A0A8J2WI33_9CRUS</name>
<dbReference type="CDD" id="cd18808">
    <property type="entry name" value="SF1_C_Upf1"/>
    <property type="match status" value="1"/>
</dbReference>
<dbReference type="GO" id="GO:0004386">
    <property type="term" value="F:helicase activity"/>
    <property type="evidence" value="ECO:0007669"/>
    <property type="project" value="InterPro"/>
</dbReference>